<evidence type="ECO:0000259" key="2">
    <source>
        <dbReference type="Pfam" id="PF13439"/>
    </source>
</evidence>
<evidence type="ECO:0000313" key="3">
    <source>
        <dbReference type="EMBL" id="CUR57549.1"/>
    </source>
</evidence>
<gene>
    <name evidence="3" type="ORF">NOCA1130087</name>
</gene>
<dbReference type="GO" id="GO:0004377">
    <property type="term" value="F:GDP-Man:Man(3)GlcNAc(2)-PP-Dol alpha-1,2-mannosyltransferase activity"/>
    <property type="evidence" value="ECO:0007669"/>
    <property type="project" value="InterPro"/>
</dbReference>
<dbReference type="EMBL" id="CZKB01000005">
    <property type="protein sequence ID" value="CUR57549.1"/>
    <property type="molecule type" value="Genomic_DNA"/>
</dbReference>
<keyword evidence="3" id="KW-0328">Glycosyltransferase</keyword>
<dbReference type="Pfam" id="PF13439">
    <property type="entry name" value="Glyco_transf_4"/>
    <property type="match status" value="1"/>
</dbReference>
<dbReference type="Pfam" id="PF00534">
    <property type="entry name" value="Glycos_transf_1"/>
    <property type="match status" value="1"/>
</dbReference>
<dbReference type="SUPFAM" id="SSF53756">
    <property type="entry name" value="UDP-Glycosyltransferase/glycogen phosphorylase"/>
    <property type="match status" value="1"/>
</dbReference>
<protein>
    <submittedName>
        <fullName evidence="3">Putative Glycosyltransferase, group 1 family protein</fullName>
        <ecNumber evidence="3">2.4.-.-</ecNumber>
    </submittedName>
</protein>
<dbReference type="AlphaFoldDB" id="A0A2P2C6B7"/>
<dbReference type="PANTHER" id="PTHR45919">
    <property type="entry name" value="GDP-MAN:MAN(3)GLCNAC(2)-PP-DOL ALPHA-1,2-MANNOSYLTRANSFERASE"/>
    <property type="match status" value="1"/>
</dbReference>
<dbReference type="EC" id="2.4.-.-" evidence="3"/>
<organism evidence="3">
    <name type="scientific">metagenome</name>
    <dbReference type="NCBI Taxonomy" id="256318"/>
    <lineage>
        <taxon>unclassified sequences</taxon>
        <taxon>metagenomes</taxon>
    </lineage>
</organism>
<name>A0A2P2C6B7_9ZZZZ</name>
<feature type="domain" description="Glycosyl transferase family 1" evidence="1">
    <location>
        <begin position="205"/>
        <end position="342"/>
    </location>
</feature>
<dbReference type="PANTHER" id="PTHR45919:SF1">
    <property type="entry name" value="GDP-MAN:MAN(3)GLCNAC(2)-PP-DOL ALPHA-1,2-MANNOSYLTRANSFERASE"/>
    <property type="match status" value="1"/>
</dbReference>
<proteinExistence type="predicted"/>
<sequence length="407" mass="44844">MESPVDVAVFAPGLLAGGGAEKTALSVAAALSDLGLSVVCFTDRPVDPGWIHEHFGLDVPDVHFAVLPPTVRGRFRAPRAVLDLWDDLRMQRAVRKVRPRLFVNVKFKSSLPGVGTANWYFTHFPHVLEVSPRSAPHSVYLRLIARARRQLLHPRHRSFIDTYDLVTANSGFTGEKVAERWGVVAETLYPPCDLATGTDSARRRDRIILAVGRFQGRGEGVPHKNQHVMIDAFSEMEDLIAGGWELHLVGAAHGDEAQAYLNEVRTRADGLPVVIHPNASQHELADLQRRASLYWHAQGYDTDVRTRPEAQEHFGISTVEAMAAGAIPLVYATAGPQEIVAPVNPDWTWTTLAELRLMTRSLAAATDTASSRAACARRAADFGEGAFREHVRDVWKRLCAAPVRETS</sequence>
<feature type="domain" description="Glycosyltransferase subfamily 4-like N-terminal" evidence="2">
    <location>
        <begin position="18"/>
        <end position="193"/>
    </location>
</feature>
<dbReference type="InterPro" id="IPR028098">
    <property type="entry name" value="Glyco_trans_4-like_N"/>
</dbReference>
<dbReference type="InterPro" id="IPR001296">
    <property type="entry name" value="Glyco_trans_1"/>
</dbReference>
<dbReference type="Gene3D" id="3.40.50.2000">
    <property type="entry name" value="Glycogen Phosphorylase B"/>
    <property type="match status" value="1"/>
</dbReference>
<reference evidence="3" key="1">
    <citation type="submission" date="2015-08" db="EMBL/GenBank/DDBJ databases">
        <authorList>
            <person name="Babu N.S."/>
            <person name="Beckwith C.J."/>
            <person name="Beseler K.G."/>
            <person name="Brison A."/>
            <person name="Carone J.V."/>
            <person name="Caskin T.P."/>
            <person name="Diamond M."/>
            <person name="Durham M.E."/>
            <person name="Foxe J.M."/>
            <person name="Go M."/>
            <person name="Henderson B.A."/>
            <person name="Jones I.B."/>
            <person name="McGettigan J.A."/>
            <person name="Micheletti S.J."/>
            <person name="Nasrallah M.E."/>
            <person name="Ortiz D."/>
            <person name="Piller C.R."/>
            <person name="Privatt S.R."/>
            <person name="Schneider S.L."/>
            <person name="Sharp S."/>
            <person name="Smith T.C."/>
            <person name="Stanton J.D."/>
            <person name="Ullery H.E."/>
            <person name="Wilson R.J."/>
            <person name="Serrano M.G."/>
            <person name="Buck G."/>
            <person name="Lee V."/>
            <person name="Wang Y."/>
            <person name="Carvalho R."/>
            <person name="Voegtly L."/>
            <person name="Shi R."/>
            <person name="Duckworth R."/>
            <person name="Johnson A."/>
            <person name="Loviza R."/>
            <person name="Walstead R."/>
            <person name="Shah Z."/>
            <person name="Kiflezghi M."/>
            <person name="Wade K."/>
            <person name="Ball S.L."/>
            <person name="Bradley K.W."/>
            <person name="Asai D.J."/>
            <person name="Bowman C.A."/>
            <person name="Russell D.A."/>
            <person name="Pope W.H."/>
            <person name="Jacobs-Sera D."/>
            <person name="Hendrix R.W."/>
            <person name="Hatfull G.F."/>
        </authorList>
    </citation>
    <scope>NUCLEOTIDE SEQUENCE</scope>
</reference>
<keyword evidence="3" id="KW-0808">Transferase</keyword>
<evidence type="ECO:0000259" key="1">
    <source>
        <dbReference type="Pfam" id="PF00534"/>
    </source>
</evidence>
<dbReference type="GO" id="GO:0006487">
    <property type="term" value="P:protein N-linked glycosylation"/>
    <property type="evidence" value="ECO:0007669"/>
    <property type="project" value="TreeGrafter"/>
</dbReference>
<accession>A0A2P2C6B7</accession>
<dbReference type="InterPro" id="IPR038013">
    <property type="entry name" value="ALG11"/>
</dbReference>
<dbReference type="GO" id="GO:0016020">
    <property type="term" value="C:membrane"/>
    <property type="evidence" value="ECO:0007669"/>
    <property type="project" value="TreeGrafter"/>
</dbReference>